<dbReference type="PANTHER" id="PTHR37461">
    <property type="entry name" value="ANTI-SIGMA-K FACTOR RSKA"/>
    <property type="match status" value="1"/>
</dbReference>
<evidence type="ECO:0000256" key="2">
    <source>
        <dbReference type="ARBA" id="ARBA00004236"/>
    </source>
</evidence>
<keyword evidence="7 12" id="KW-0472">Membrane</keyword>
<keyword evidence="4 12" id="KW-0812">Transmembrane</keyword>
<dbReference type="Pfam" id="PF22618">
    <property type="entry name" value="RskA_N"/>
    <property type="match status" value="1"/>
</dbReference>
<keyword evidence="8" id="KW-0804">Transcription</keyword>
<evidence type="ECO:0000256" key="4">
    <source>
        <dbReference type="ARBA" id="ARBA00022692"/>
    </source>
</evidence>
<dbReference type="EMBL" id="JABVEC010000021">
    <property type="protein sequence ID" value="MBC6468824.1"/>
    <property type="molecule type" value="Genomic_DNA"/>
</dbReference>
<feature type="domain" description="Anti-sigma-K factor RskA N-terminal" evidence="15">
    <location>
        <begin position="265"/>
        <end position="297"/>
    </location>
</feature>
<reference evidence="16 17" key="1">
    <citation type="submission" date="2020-06" db="EMBL/GenBank/DDBJ databases">
        <title>Actinomadura xiongansis sp. nov., isolated from soil of Baiyangdian.</title>
        <authorList>
            <person name="Zhang X."/>
        </authorList>
    </citation>
    <scope>NUCLEOTIDE SEQUENCE [LARGE SCALE GENOMIC DNA]</scope>
    <source>
        <strain evidence="16 17">HBUM206468</strain>
    </source>
</reference>
<accession>A0ABR7LW65</accession>
<evidence type="ECO:0000256" key="7">
    <source>
        <dbReference type="ARBA" id="ARBA00023136"/>
    </source>
</evidence>
<evidence type="ECO:0000313" key="17">
    <source>
        <dbReference type="Proteomes" id="UP000805614"/>
    </source>
</evidence>
<keyword evidence="17" id="KW-1185">Reference proteome</keyword>
<organism evidence="16 17">
    <name type="scientific">Actinomadura alba</name>
    <dbReference type="NCBI Taxonomy" id="406431"/>
    <lineage>
        <taxon>Bacteria</taxon>
        <taxon>Bacillati</taxon>
        <taxon>Actinomycetota</taxon>
        <taxon>Actinomycetes</taxon>
        <taxon>Streptosporangiales</taxon>
        <taxon>Thermomonosporaceae</taxon>
        <taxon>Actinomadura</taxon>
    </lineage>
</organism>
<protein>
    <recommendedName>
        <fullName evidence="10">Regulator of SigK</fullName>
    </recommendedName>
    <alternativeName>
        <fullName evidence="9">Sigma-K anti-sigma factor RskA</fullName>
    </alternativeName>
</protein>
<dbReference type="RefSeq" id="WP_187245865.1">
    <property type="nucleotide sequence ID" value="NZ_JABVEC010000021.1"/>
</dbReference>
<dbReference type="InterPro" id="IPR018764">
    <property type="entry name" value="RskA_C"/>
</dbReference>
<proteinExistence type="predicted"/>
<evidence type="ECO:0000256" key="11">
    <source>
        <dbReference type="SAM" id="MobiDB-lite"/>
    </source>
</evidence>
<keyword evidence="13" id="KW-0732">Signal</keyword>
<evidence type="ECO:0000256" key="13">
    <source>
        <dbReference type="SAM" id="SignalP"/>
    </source>
</evidence>
<evidence type="ECO:0000256" key="3">
    <source>
        <dbReference type="ARBA" id="ARBA00022475"/>
    </source>
</evidence>
<feature type="chain" id="PRO_5045682096" description="Regulator of SigK" evidence="13">
    <location>
        <begin position="25"/>
        <end position="515"/>
    </location>
</feature>
<evidence type="ECO:0000256" key="9">
    <source>
        <dbReference type="ARBA" id="ARBA00029829"/>
    </source>
</evidence>
<sequence>MRAAVAVTVGAGFLLVATTPAAVAAPAPGRVQAAGAAVARHPLGNFSVNSHDGLIVTPGGLLIDHVQDLAEIPTAQVRPRLDADGVPRWAAGRCRAAAAAMRVVVDGRPVTATPRSSAARLRPGQAGLPTLHVECRIEAMAGATASIVFRDESVSGTVGWHEVTARGDRMTLTASNVPPASRSDRLTRYPADLLSAPLDQRGVDLRVRPGGPALSATGATGAGGGAASTGGDGTGAGAGPGVPAGARWAHPAARLPGGGAMRDDLHTLAGAYALNALPDDERRLFEGHLDRCADCAAEVGGLRAAAVRLGTAAAEPPPPALRAAVLGRIGEVRQLAPSPADGPARGERAGPGWRVRRSRWRLRLTAGLAAGVVAASLLVAFLQVGEANRTQQRLRQVEAANRAVAAVISAPDAQKVQDPVTGGGTATVMMSRSRGQMVVTTEGLGPLPASRAYALWMIGANGVRSGGLFRPDAAGRTPPVVSGGLDEVDRIGITVEPATGSPRPTTDPIVTLRLT</sequence>
<keyword evidence="5 12" id="KW-1133">Transmembrane helix</keyword>
<keyword evidence="3" id="KW-1003">Cell membrane</keyword>
<feature type="compositionally biased region" description="Gly residues" evidence="11">
    <location>
        <begin position="220"/>
        <end position="242"/>
    </location>
</feature>
<evidence type="ECO:0000313" key="16">
    <source>
        <dbReference type="EMBL" id="MBC6468824.1"/>
    </source>
</evidence>
<evidence type="ECO:0000259" key="14">
    <source>
        <dbReference type="Pfam" id="PF10099"/>
    </source>
</evidence>
<dbReference type="InterPro" id="IPR041916">
    <property type="entry name" value="Anti_sigma_zinc_sf"/>
</dbReference>
<feature type="transmembrane region" description="Helical" evidence="12">
    <location>
        <begin position="364"/>
        <end position="385"/>
    </location>
</feature>
<feature type="compositionally biased region" description="Low complexity" evidence="11">
    <location>
        <begin position="209"/>
        <end position="219"/>
    </location>
</feature>
<dbReference type="Gene3D" id="1.10.10.1320">
    <property type="entry name" value="Anti-sigma factor, zinc-finger domain"/>
    <property type="match status" value="1"/>
</dbReference>
<evidence type="ECO:0000256" key="10">
    <source>
        <dbReference type="ARBA" id="ARBA00030803"/>
    </source>
</evidence>
<dbReference type="InterPro" id="IPR051474">
    <property type="entry name" value="Anti-sigma-K/W_factor"/>
</dbReference>
<keyword evidence="6" id="KW-0805">Transcription regulation</keyword>
<name>A0ABR7LW65_9ACTN</name>
<feature type="domain" description="Anti-sigma K factor RskA C-terminal" evidence="14">
    <location>
        <begin position="370"/>
        <end position="509"/>
    </location>
</feature>
<evidence type="ECO:0000256" key="1">
    <source>
        <dbReference type="ARBA" id="ARBA00004167"/>
    </source>
</evidence>
<dbReference type="InterPro" id="IPR053877">
    <property type="entry name" value="RskA_N"/>
</dbReference>
<feature type="region of interest" description="Disordered" evidence="11">
    <location>
        <begin position="207"/>
        <end position="243"/>
    </location>
</feature>
<evidence type="ECO:0000256" key="5">
    <source>
        <dbReference type="ARBA" id="ARBA00022989"/>
    </source>
</evidence>
<comment type="subcellular location">
    <subcellularLocation>
        <location evidence="2">Cell membrane</location>
    </subcellularLocation>
    <subcellularLocation>
        <location evidence="1">Membrane</location>
        <topology evidence="1">Single-pass membrane protein</topology>
    </subcellularLocation>
</comment>
<evidence type="ECO:0000256" key="12">
    <source>
        <dbReference type="SAM" id="Phobius"/>
    </source>
</evidence>
<gene>
    <name evidence="16" type="ORF">HKK74_25505</name>
</gene>
<evidence type="ECO:0000256" key="6">
    <source>
        <dbReference type="ARBA" id="ARBA00023015"/>
    </source>
</evidence>
<evidence type="ECO:0000259" key="15">
    <source>
        <dbReference type="Pfam" id="PF22618"/>
    </source>
</evidence>
<evidence type="ECO:0000256" key="8">
    <source>
        <dbReference type="ARBA" id="ARBA00023163"/>
    </source>
</evidence>
<dbReference type="PANTHER" id="PTHR37461:SF1">
    <property type="entry name" value="ANTI-SIGMA-K FACTOR RSKA"/>
    <property type="match status" value="1"/>
</dbReference>
<comment type="caution">
    <text evidence="16">The sequence shown here is derived from an EMBL/GenBank/DDBJ whole genome shotgun (WGS) entry which is preliminary data.</text>
</comment>
<feature type="signal peptide" evidence="13">
    <location>
        <begin position="1"/>
        <end position="24"/>
    </location>
</feature>
<dbReference type="Pfam" id="PF10099">
    <property type="entry name" value="RskA_C"/>
    <property type="match status" value="1"/>
</dbReference>
<dbReference type="Proteomes" id="UP000805614">
    <property type="component" value="Unassembled WGS sequence"/>
</dbReference>